<dbReference type="Proteomes" id="UP000812440">
    <property type="component" value="Chromosome 7"/>
</dbReference>
<name>A0A8T2IYV2_9PIPI</name>
<proteinExistence type="predicted"/>
<reference evidence="2" key="1">
    <citation type="thesis" date="2020" institute="ProQuest LLC" country="789 East Eisenhower Parkway, Ann Arbor, MI, USA">
        <title>Comparative Genomics and Chromosome Evolution.</title>
        <authorList>
            <person name="Mudd A.B."/>
        </authorList>
    </citation>
    <scope>NUCLEOTIDE SEQUENCE</scope>
    <source>
        <strain evidence="2">Female2</strain>
        <tissue evidence="2">Blood</tissue>
    </source>
</reference>
<accession>A0A8T2IYV2</accession>
<protein>
    <submittedName>
        <fullName evidence="2">Uncharacterized protein</fullName>
    </submittedName>
</protein>
<evidence type="ECO:0000313" key="3">
    <source>
        <dbReference type="Proteomes" id="UP000812440"/>
    </source>
</evidence>
<organism evidence="2 3">
    <name type="scientific">Hymenochirus boettgeri</name>
    <name type="common">Congo dwarf clawed frog</name>
    <dbReference type="NCBI Taxonomy" id="247094"/>
    <lineage>
        <taxon>Eukaryota</taxon>
        <taxon>Metazoa</taxon>
        <taxon>Chordata</taxon>
        <taxon>Craniata</taxon>
        <taxon>Vertebrata</taxon>
        <taxon>Euteleostomi</taxon>
        <taxon>Amphibia</taxon>
        <taxon>Batrachia</taxon>
        <taxon>Anura</taxon>
        <taxon>Pipoidea</taxon>
        <taxon>Pipidae</taxon>
        <taxon>Pipinae</taxon>
        <taxon>Hymenochirus</taxon>
    </lineage>
</organism>
<comment type="caution">
    <text evidence="2">The sequence shown here is derived from an EMBL/GenBank/DDBJ whole genome shotgun (WGS) entry which is preliminary data.</text>
</comment>
<gene>
    <name evidence="2" type="ORF">GDO86_013321</name>
</gene>
<feature type="region of interest" description="Disordered" evidence="1">
    <location>
        <begin position="62"/>
        <end position="84"/>
    </location>
</feature>
<evidence type="ECO:0000256" key="1">
    <source>
        <dbReference type="SAM" id="MobiDB-lite"/>
    </source>
</evidence>
<evidence type="ECO:0000313" key="2">
    <source>
        <dbReference type="EMBL" id="KAG8435316.1"/>
    </source>
</evidence>
<dbReference type="EMBL" id="JAACNH010000008">
    <property type="protein sequence ID" value="KAG8435316.1"/>
    <property type="molecule type" value="Genomic_DNA"/>
</dbReference>
<sequence>MLQFKLWGLFKKIEHIMIMYSYRLLLCRREYSTLKLNHKYVNLSCLFSSLHMCINCTKESGSRETEGQQLEPNSTCYCSTPTEE</sequence>
<feature type="compositionally biased region" description="Polar residues" evidence="1">
    <location>
        <begin position="67"/>
        <end position="84"/>
    </location>
</feature>
<dbReference type="AlphaFoldDB" id="A0A8T2IYV2"/>
<keyword evidence="3" id="KW-1185">Reference proteome</keyword>